<dbReference type="KEGG" id="naer:MJ1_0214"/>
<dbReference type="EMBL" id="AP019769">
    <property type="protein sequence ID" value="BBL45385.1"/>
    <property type="molecule type" value="Genomic_DNA"/>
</dbReference>
<accession>A0A915WSJ9</accession>
<sequence>MDKYIEINNSKIYYIEEGEGYPILLFHGARFNARIWKETGTIDKLASNGFKVYSIDFPGFGESENGNFNSISEFIKLFIEKLNLKKVDILGASMGGGNVLEFSLDNKNLVNKIILIGPVKVKENKDKLKLLDGIDILLIRGKNDSIFTEEDAKIFLYNVKSSKLINIGSKHACYLDEPEEFNNEIINFLKR</sequence>
<keyword evidence="2" id="KW-0963">Cytoplasm</keyword>
<dbReference type="InterPro" id="IPR000073">
    <property type="entry name" value="AB_hydrolase_1"/>
</dbReference>
<dbReference type="RefSeq" id="WP_258393419.1">
    <property type="nucleotide sequence ID" value="NZ_AP019769.1"/>
</dbReference>
<dbReference type="PANTHER" id="PTHR46197:SF3">
    <property type="entry name" value="AB HYDROLASE-1 DOMAIN-CONTAINING PROTEIN"/>
    <property type="match status" value="1"/>
</dbReference>
<evidence type="ECO:0000256" key="2">
    <source>
        <dbReference type="ARBA" id="ARBA00022490"/>
    </source>
</evidence>
<name>A0A915WSJ9_9ARCH</name>
<dbReference type="PANTHER" id="PTHR46197">
    <property type="entry name" value="PROTEIN ABHD14B-LIKE"/>
    <property type="match status" value="1"/>
</dbReference>
<dbReference type="GO" id="GO:0016787">
    <property type="term" value="F:hydrolase activity"/>
    <property type="evidence" value="ECO:0007669"/>
    <property type="project" value="UniProtKB-KW"/>
</dbReference>
<evidence type="ECO:0000259" key="4">
    <source>
        <dbReference type="Pfam" id="PF00561"/>
    </source>
</evidence>
<evidence type="ECO:0000313" key="5">
    <source>
        <dbReference type="EMBL" id="BBL45385.1"/>
    </source>
</evidence>
<reference evidence="6" key="1">
    <citation type="journal article" date="2022" name="Int. J. Syst. Evol. Microbiol.">
        <title>Nanobdella aerobiophila gen. nov., sp. nov., a thermoacidophilic, obligate ectosymbiotic archaeon, and proposal of Nanobdellaceae fam. nov., Nanobdellales ord. nov. and Nanobdellia class. nov.</title>
        <authorList>
            <person name="Kato S."/>
            <person name="Ogasawara A."/>
            <person name="Itoh T."/>
            <person name="Sakai H.D."/>
            <person name="Shimizu M."/>
            <person name="Yuki M."/>
            <person name="Kaneko M."/>
            <person name="Takashina T."/>
            <person name="Ohkuma M."/>
        </authorList>
    </citation>
    <scope>NUCLEOTIDE SEQUENCE [LARGE SCALE GENOMIC DNA]</scope>
    <source>
        <strain evidence="6">MJ1</strain>
    </source>
</reference>
<dbReference type="AlphaFoldDB" id="A0A915WSJ9"/>
<feature type="domain" description="AB hydrolase-1" evidence="4">
    <location>
        <begin position="21"/>
        <end position="119"/>
    </location>
</feature>
<dbReference type="SUPFAM" id="SSF53474">
    <property type="entry name" value="alpha/beta-Hydrolases"/>
    <property type="match status" value="1"/>
</dbReference>
<gene>
    <name evidence="5" type="ORF">MJ1_0214</name>
</gene>
<keyword evidence="5" id="KW-0378">Hydrolase</keyword>
<dbReference type="Pfam" id="PF00561">
    <property type="entry name" value="Abhydrolase_1"/>
    <property type="match status" value="1"/>
</dbReference>
<comment type="similarity">
    <text evidence="3">Belongs to the AB hydrolase superfamily. ABHD14 family.</text>
</comment>
<dbReference type="InterPro" id="IPR029058">
    <property type="entry name" value="AB_hydrolase_fold"/>
</dbReference>
<keyword evidence="6" id="KW-1185">Reference proteome</keyword>
<evidence type="ECO:0000256" key="3">
    <source>
        <dbReference type="ARBA" id="ARBA00037942"/>
    </source>
</evidence>
<evidence type="ECO:0000313" key="6">
    <source>
        <dbReference type="Proteomes" id="UP001055553"/>
    </source>
</evidence>
<proteinExistence type="inferred from homology"/>
<dbReference type="Gene3D" id="3.40.50.1820">
    <property type="entry name" value="alpha/beta hydrolase"/>
    <property type="match status" value="1"/>
</dbReference>
<comment type="subcellular location">
    <subcellularLocation>
        <location evidence="1">Cytoplasm</location>
    </subcellularLocation>
</comment>
<dbReference type="GO" id="GO:0005737">
    <property type="term" value="C:cytoplasm"/>
    <property type="evidence" value="ECO:0007669"/>
    <property type="project" value="UniProtKB-SubCell"/>
</dbReference>
<evidence type="ECO:0000256" key="1">
    <source>
        <dbReference type="ARBA" id="ARBA00004496"/>
    </source>
</evidence>
<protein>
    <submittedName>
        <fullName evidence="5">2-hydroxy-6-oxononadienedioate/2-hydroxy-6-oxononatrienedioate hydrolase</fullName>
    </submittedName>
</protein>
<dbReference type="GeneID" id="74568166"/>
<dbReference type="Proteomes" id="UP001055553">
    <property type="component" value="Chromosome"/>
</dbReference>
<organism evidence="5 6">
    <name type="scientific">Nanobdella aerobiophila</name>
    <dbReference type="NCBI Taxonomy" id="2586965"/>
    <lineage>
        <taxon>Archaea</taxon>
        <taxon>Nanobdellota</taxon>
        <taxon>Nanobdellia</taxon>
        <taxon>Nanobdellales</taxon>
        <taxon>Nanobdellaceae</taxon>
        <taxon>Nanobdella</taxon>
    </lineage>
</organism>